<feature type="transmembrane region" description="Helical" evidence="7">
    <location>
        <begin position="137"/>
        <end position="157"/>
    </location>
</feature>
<feature type="domain" description="Major facilitator superfamily (MFS) profile" evidence="8">
    <location>
        <begin position="1"/>
        <end position="189"/>
    </location>
</feature>
<feature type="transmembrane region" description="Helical" evidence="7">
    <location>
        <begin position="7"/>
        <end position="29"/>
    </location>
</feature>
<keyword evidence="10" id="KW-1185">Reference proteome</keyword>
<keyword evidence="3" id="KW-1003">Cell membrane</keyword>
<dbReference type="RefSeq" id="WP_256133296.1">
    <property type="nucleotide sequence ID" value="NZ_JANFXK010000020.1"/>
</dbReference>
<reference evidence="9 10" key="1">
    <citation type="submission" date="2022-06" db="EMBL/GenBank/DDBJ databases">
        <title>Isolation of gut microbiota from human fecal samples.</title>
        <authorList>
            <person name="Pamer E.G."/>
            <person name="Barat B."/>
            <person name="Waligurski E."/>
            <person name="Medina S."/>
            <person name="Paddock L."/>
            <person name="Mostad J."/>
        </authorList>
    </citation>
    <scope>NUCLEOTIDE SEQUENCE [LARGE SCALE GENOMIC DNA]</scope>
    <source>
        <strain evidence="9 10">SL.3.17</strain>
    </source>
</reference>
<comment type="caution">
    <text evidence="9">The sequence shown here is derived from an EMBL/GenBank/DDBJ whole genome shotgun (WGS) entry which is preliminary data.</text>
</comment>
<evidence type="ECO:0000256" key="5">
    <source>
        <dbReference type="ARBA" id="ARBA00022989"/>
    </source>
</evidence>
<evidence type="ECO:0000256" key="6">
    <source>
        <dbReference type="ARBA" id="ARBA00023136"/>
    </source>
</evidence>
<feature type="transmembrane region" description="Helical" evidence="7">
    <location>
        <begin position="41"/>
        <end position="65"/>
    </location>
</feature>
<dbReference type="InterPro" id="IPR020846">
    <property type="entry name" value="MFS_dom"/>
</dbReference>
<gene>
    <name evidence="9" type="ORF">NE619_15315</name>
</gene>
<dbReference type="PROSITE" id="PS50850">
    <property type="entry name" value="MFS"/>
    <property type="match status" value="1"/>
</dbReference>
<name>A0ABT1RSB7_9FIRM</name>
<dbReference type="Proteomes" id="UP001524502">
    <property type="component" value="Unassembled WGS sequence"/>
</dbReference>
<protein>
    <submittedName>
        <fullName evidence="9">MFS transporter</fullName>
    </submittedName>
</protein>
<evidence type="ECO:0000256" key="3">
    <source>
        <dbReference type="ARBA" id="ARBA00022475"/>
    </source>
</evidence>
<feature type="transmembrane region" description="Helical" evidence="7">
    <location>
        <begin position="222"/>
        <end position="245"/>
    </location>
</feature>
<evidence type="ECO:0000256" key="1">
    <source>
        <dbReference type="ARBA" id="ARBA00004651"/>
    </source>
</evidence>
<dbReference type="InterPro" id="IPR011701">
    <property type="entry name" value="MFS"/>
</dbReference>
<dbReference type="PANTHER" id="PTHR43266">
    <property type="entry name" value="MACROLIDE-EFFLUX PROTEIN"/>
    <property type="match status" value="1"/>
</dbReference>
<dbReference type="CDD" id="cd06173">
    <property type="entry name" value="MFS_MefA_like"/>
    <property type="match status" value="1"/>
</dbReference>
<feature type="transmembrane region" description="Helical" evidence="7">
    <location>
        <begin position="351"/>
        <end position="370"/>
    </location>
</feature>
<dbReference type="PANTHER" id="PTHR43266:SF9">
    <property type="entry name" value="PERMEASE, MAJOR FACILITATOR SUPERFAMILY-RELATED"/>
    <property type="match status" value="1"/>
</dbReference>
<dbReference type="InterPro" id="IPR036259">
    <property type="entry name" value="MFS_trans_sf"/>
</dbReference>
<dbReference type="Pfam" id="PF07690">
    <property type="entry name" value="MFS_1"/>
    <property type="match status" value="1"/>
</dbReference>
<dbReference type="Gene3D" id="1.20.1250.20">
    <property type="entry name" value="MFS general substrate transporter like domains"/>
    <property type="match status" value="1"/>
</dbReference>
<feature type="transmembrane region" description="Helical" evidence="7">
    <location>
        <begin position="257"/>
        <end position="277"/>
    </location>
</feature>
<accession>A0ABT1RSB7</accession>
<keyword evidence="2" id="KW-0813">Transport</keyword>
<feature type="transmembrane region" description="Helical" evidence="7">
    <location>
        <begin position="99"/>
        <end position="116"/>
    </location>
</feature>
<feature type="transmembrane region" description="Helical" evidence="7">
    <location>
        <begin position="376"/>
        <end position="395"/>
    </location>
</feature>
<evidence type="ECO:0000256" key="2">
    <source>
        <dbReference type="ARBA" id="ARBA00022448"/>
    </source>
</evidence>
<evidence type="ECO:0000256" key="4">
    <source>
        <dbReference type="ARBA" id="ARBA00022692"/>
    </source>
</evidence>
<comment type="subcellular location">
    <subcellularLocation>
        <location evidence="1">Cell membrane</location>
        <topology evidence="1">Multi-pass membrane protein</topology>
    </subcellularLocation>
</comment>
<evidence type="ECO:0000256" key="7">
    <source>
        <dbReference type="SAM" id="Phobius"/>
    </source>
</evidence>
<feature type="transmembrane region" description="Helical" evidence="7">
    <location>
        <begin position="163"/>
        <end position="184"/>
    </location>
</feature>
<sequence>MKLLNRNFTLIMIGQIVSLFGNATLRFALPLYLLDRTGSASLFGVVLACSFIPMVLLSPIGGILADRVNKRNIMVILDFFTAILAAFFLLSNGLFSPEALVLIVMMLLSAIQSLYQPSVQSSIPFLQEKENLMTANAIINQISALANLIGPVLGGIVYEAFGITQVVIISGICFFLSAVMEIFIRIPYNKLPGEGSVISIVKQDMADSLHYIHREKPIIQKVIIIVALFNLVLSSMIIVGVPVIIKIHLALSGQLYGYAQGISAAGGLLGGVLVGVFANKLNVEKVWKLLLAAVATLLPIGVCLLFGAPPMVSYVVLVCCYFLMMLLATMFTVQMLSYVQGEVPGNLIGKVISFVMAISMCSQPIGQALYGVLFDWLAPQWIVFGSLVISAAIVIGSRKAFSHINDDSKKDLAM</sequence>
<keyword evidence="6 7" id="KW-0472">Membrane</keyword>
<feature type="transmembrane region" description="Helical" evidence="7">
    <location>
        <begin position="289"/>
        <end position="308"/>
    </location>
</feature>
<keyword evidence="4 7" id="KW-0812">Transmembrane</keyword>
<feature type="transmembrane region" description="Helical" evidence="7">
    <location>
        <begin position="314"/>
        <end position="339"/>
    </location>
</feature>
<proteinExistence type="predicted"/>
<organism evidence="9 10">
    <name type="scientific">Anaerovorax odorimutans</name>
    <dbReference type="NCBI Taxonomy" id="109327"/>
    <lineage>
        <taxon>Bacteria</taxon>
        <taxon>Bacillati</taxon>
        <taxon>Bacillota</taxon>
        <taxon>Clostridia</taxon>
        <taxon>Peptostreptococcales</taxon>
        <taxon>Anaerovoracaceae</taxon>
        <taxon>Anaerovorax</taxon>
    </lineage>
</organism>
<evidence type="ECO:0000313" key="10">
    <source>
        <dbReference type="Proteomes" id="UP001524502"/>
    </source>
</evidence>
<keyword evidence="5 7" id="KW-1133">Transmembrane helix</keyword>
<dbReference type="EMBL" id="JANFXK010000020">
    <property type="protein sequence ID" value="MCQ4638105.1"/>
    <property type="molecule type" value="Genomic_DNA"/>
</dbReference>
<feature type="transmembrane region" description="Helical" evidence="7">
    <location>
        <begin position="72"/>
        <end position="93"/>
    </location>
</feature>
<dbReference type="SUPFAM" id="SSF103473">
    <property type="entry name" value="MFS general substrate transporter"/>
    <property type="match status" value="1"/>
</dbReference>
<evidence type="ECO:0000313" key="9">
    <source>
        <dbReference type="EMBL" id="MCQ4638105.1"/>
    </source>
</evidence>
<evidence type="ECO:0000259" key="8">
    <source>
        <dbReference type="PROSITE" id="PS50850"/>
    </source>
</evidence>